<accession>A0A8T2Z5W1</accession>
<sequence>MAETTDTFNSNDASVHGIFSRDQCLTELVVDRSAQSYRYYNSRMTVLEKLKDHGYNVADTDQTSLANSMSSSIPFSEIALTLIAFAFLFLSAPIRTR</sequence>
<evidence type="ECO:0000313" key="3">
    <source>
        <dbReference type="Proteomes" id="UP000807159"/>
    </source>
</evidence>
<evidence type="ECO:0000313" key="2">
    <source>
        <dbReference type="EMBL" id="KAH8512690.1"/>
    </source>
</evidence>
<feature type="non-terminal residue" evidence="2">
    <location>
        <position position="97"/>
    </location>
</feature>
<proteinExistence type="predicted"/>
<reference evidence="2" key="1">
    <citation type="journal article" date="2021" name="J. Hered.">
        <title>Genome Assembly of Salicaceae Populus deltoides (Eastern Cottonwood) I-69 Based on Nanopore Sequencing and Hi-C Technologies.</title>
        <authorList>
            <person name="Bai S."/>
            <person name="Wu H."/>
            <person name="Zhang J."/>
            <person name="Pan Z."/>
            <person name="Zhao W."/>
            <person name="Li Z."/>
            <person name="Tong C."/>
        </authorList>
    </citation>
    <scope>NUCLEOTIDE SEQUENCE</scope>
    <source>
        <tissue evidence="2">Leaf</tissue>
    </source>
</reference>
<evidence type="ECO:0000256" key="1">
    <source>
        <dbReference type="SAM" id="Phobius"/>
    </source>
</evidence>
<keyword evidence="1" id="KW-0812">Transmembrane</keyword>
<dbReference type="AlphaFoldDB" id="A0A8T2Z5W1"/>
<gene>
    <name evidence="2" type="ORF">H0E87_006110</name>
</gene>
<keyword evidence="1" id="KW-0472">Membrane</keyword>
<keyword evidence="3" id="KW-1185">Reference proteome</keyword>
<dbReference type="EMBL" id="JACEGQ020000003">
    <property type="protein sequence ID" value="KAH8512690.1"/>
    <property type="molecule type" value="Genomic_DNA"/>
</dbReference>
<feature type="transmembrane region" description="Helical" evidence="1">
    <location>
        <begin position="73"/>
        <end position="94"/>
    </location>
</feature>
<keyword evidence="1" id="KW-1133">Transmembrane helix</keyword>
<comment type="caution">
    <text evidence="2">The sequence shown here is derived from an EMBL/GenBank/DDBJ whole genome shotgun (WGS) entry which is preliminary data.</text>
</comment>
<organism evidence="2 3">
    <name type="scientific">Populus deltoides</name>
    <name type="common">Eastern poplar</name>
    <name type="synonym">Eastern cottonwood</name>
    <dbReference type="NCBI Taxonomy" id="3696"/>
    <lineage>
        <taxon>Eukaryota</taxon>
        <taxon>Viridiplantae</taxon>
        <taxon>Streptophyta</taxon>
        <taxon>Embryophyta</taxon>
        <taxon>Tracheophyta</taxon>
        <taxon>Spermatophyta</taxon>
        <taxon>Magnoliopsida</taxon>
        <taxon>eudicotyledons</taxon>
        <taxon>Gunneridae</taxon>
        <taxon>Pentapetalae</taxon>
        <taxon>rosids</taxon>
        <taxon>fabids</taxon>
        <taxon>Malpighiales</taxon>
        <taxon>Salicaceae</taxon>
        <taxon>Saliceae</taxon>
        <taxon>Populus</taxon>
    </lineage>
</organism>
<protein>
    <submittedName>
        <fullName evidence="2">Uncharacterized protein</fullName>
    </submittedName>
</protein>
<name>A0A8T2Z5W1_POPDE</name>
<dbReference type="Proteomes" id="UP000807159">
    <property type="component" value="Chromosome 3"/>
</dbReference>